<dbReference type="RefSeq" id="WP_067376979.1">
    <property type="nucleotide sequence ID" value="NZ_CP015839.1"/>
</dbReference>
<keyword evidence="8" id="KW-0325">Glycoprotein</keyword>
<evidence type="ECO:0000256" key="7">
    <source>
        <dbReference type="ARBA" id="ARBA00023136"/>
    </source>
</evidence>
<evidence type="ECO:0000256" key="5">
    <source>
        <dbReference type="ARBA" id="ARBA00022692"/>
    </source>
</evidence>
<organism evidence="9 10">
    <name type="scientific">Marinobacterium aestuarii</name>
    <dbReference type="NCBI Taxonomy" id="1821621"/>
    <lineage>
        <taxon>Bacteria</taxon>
        <taxon>Pseudomonadati</taxon>
        <taxon>Pseudomonadota</taxon>
        <taxon>Gammaproteobacteria</taxon>
        <taxon>Oceanospirillales</taxon>
        <taxon>Oceanospirillaceae</taxon>
        <taxon>Marinobacterium</taxon>
    </lineage>
</organism>
<name>A0A1A9ETW4_9GAMM</name>
<gene>
    <name evidence="9" type="ORF">A8C75_01270</name>
</gene>
<evidence type="ECO:0000256" key="1">
    <source>
        <dbReference type="ARBA" id="ARBA00004167"/>
    </source>
</evidence>
<comment type="subcellular location">
    <subcellularLocation>
        <location evidence="2">Endomembrane system</location>
    </subcellularLocation>
    <subcellularLocation>
        <location evidence="1">Membrane</location>
        <topology evidence="1">Single-pass membrane protein</topology>
    </subcellularLocation>
</comment>
<dbReference type="Proteomes" id="UP000078070">
    <property type="component" value="Chromosome"/>
</dbReference>
<dbReference type="EMBL" id="CP015839">
    <property type="protein sequence ID" value="ANG61222.1"/>
    <property type="molecule type" value="Genomic_DNA"/>
</dbReference>
<dbReference type="KEGG" id="mars:A8C75_01270"/>
<reference evidence="10" key="1">
    <citation type="submission" date="2016-05" db="EMBL/GenBank/DDBJ databases">
        <authorList>
            <person name="Baek K."/>
            <person name="Yang S.-J."/>
        </authorList>
    </citation>
    <scope>NUCLEOTIDE SEQUENCE [LARGE SCALE GENOMIC DNA]</scope>
    <source>
        <strain evidence="10">ST58-10</strain>
    </source>
</reference>
<keyword evidence="3" id="KW-0328">Glycosyltransferase</keyword>
<dbReference type="OrthoDB" id="6142287at2"/>
<keyword evidence="6" id="KW-1133">Transmembrane helix</keyword>
<dbReference type="InterPro" id="IPR038578">
    <property type="entry name" value="GT29-like_sf"/>
</dbReference>
<dbReference type="STRING" id="1821621.A8C75_01270"/>
<dbReference type="GO" id="GO:0016020">
    <property type="term" value="C:membrane"/>
    <property type="evidence" value="ECO:0007669"/>
    <property type="project" value="UniProtKB-SubCell"/>
</dbReference>
<dbReference type="GO" id="GO:0012505">
    <property type="term" value="C:endomembrane system"/>
    <property type="evidence" value="ECO:0007669"/>
    <property type="project" value="UniProtKB-SubCell"/>
</dbReference>
<sequence>MYELESKIELLKNFVAGKSVLIVGNSESIFGLGLGDKIDSFDVVVRMNLGRVKKPFQQGTRTDVLFTSVPKLSESDIVSWFDPKWVVWATSKRDRVPEFRNINDRLIYHPMSYWEELYETQAPSRPSTGLIAINFFSNHCACASVSYIGFDFFETDTFYHKKRFGLLRKKLKTPRPHDGDSEKKFISDLEYRGKLFRLS</sequence>
<accession>A0A1A9ETW4</accession>
<evidence type="ECO:0000256" key="3">
    <source>
        <dbReference type="ARBA" id="ARBA00022676"/>
    </source>
</evidence>
<dbReference type="InterPro" id="IPR001675">
    <property type="entry name" value="Glyco_trans_29"/>
</dbReference>
<keyword evidence="4" id="KW-0808">Transferase</keyword>
<dbReference type="Gene3D" id="3.90.1480.20">
    <property type="entry name" value="Glycosyl transferase family 29"/>
    <property type="match status" value="1"/>
</dbReference>
<dbReference type="GO" id="GO:0008373">
    <property type="term" value="F:sialyltransferase activity"/>
    <property type="evidence" value="ECO:0007669"/>
    <property type="project" value="InterPro"/>
</dbReference>
<keyword evidence="10" id="KW-1185">Reference proteome</keyword>
<evidence type="ECO:0000256" key="8">
    <source>
        <dbReference type="ARBA" id="ARBA00023180"/>
    </source>
</evidence>
<evidence type="ECO:0000256" key="2">
    <source>
        <dbReference type="ARBA" id="ARBA00004308"/>
    </source>
</evidence>
<evidence type="ECO:0000256" key="4">
    <source>
        <dbReference type="ARBA" id="ARBA00022679"/>
    </source>
</evidence>
<protein>
    <submittedName>
        <fullName evidence="9">Uncharacterized protein</fullName>
    </submittedName>
</protein>
<evidence type="ECO:0000256" key="6">
    <source>
        <dbReference type="ARBA" id="ARBA00022989"/>
    </source>
</evidence>
<evidence type="ECO:0000313" key="9">
    <source>
        <dbReference type="EMBL" id="ANG61222.1"/>
    </source>
</evidence>
<evidence type="ECO:0000313" key="10">
    <source>
        <dbReference type="Proteomes" id="UP000078070"/>
    </source>
</evidence>
<dbReference type="Pfam" id="PF00777">
    <property type="entry name" value="Glyco_transf_29"/>
    <property type="match status" value="2"/>
</dbReference>
<keyword evidence="7" id="KW-0472">Membrane</keyword>
<dbReference type="AlphaFoldDB" id="A0A1A9ETW4"/>
<proteinExistence type="predicted"/>
<reference evidence="9 10" key="2">
    <citation type="journal article" date="2018" name="Int. J. Syst. Evol. Microbiol.">
        <title>Marinobacterium aestuarii sp. nov., a benzene-degrading marine bacterium isolated from estuary sediment.</title>
        <authorList>
            <person name="Bae S.S."/>
            <person name="Jung J."/>
            <person name="Chung D."/>
            <person name="Baek K."/>
        </authorList>
    </citation>
    <scope>NUCLEOTIDE SEQUENCE [LARGE SCALE GENOMIC DNA]</scope>
    <source>
        <strain evidence="9 10">ST58-10</strain>
    </source>
</reference>
<keyword evidence="5" id="KW-0812">Transmembrane</keyword>